<comment type="caution">
    <text evidence="2">The sequence shown here is derived from an EMBL/GenBank/DDBJ whole genome shotgun (WGS) entry which is preliminary data.</text>
</comment>
<dbReference type="AlphaFoldDB" id="A0A4S3MUM2"/>
<sequence>MLRFPAFGDLAQTFQRTAQMGQMKTAINRSTTETTTGLVHRTATHLTARNDSLVALEASLQRLDAYAQARGAVNLRIDAVQSALEAIDDMSSALSVDLMNATASAHAVTVDTLARDSATRFEATVGLLNGRLAERALFAGRAEAGPALRPAQQILDELQTVVAGAVSAADVETLAGAWFDDPAGFAAFAYLGGDAAPGIPVSDTDNVAVPVTAADPALRDTLKGLAMAALLDRGALAGLDAQRKDLAARAGQVLFAAGSDRTMLAASLGVVADRLDRIGTQGAAQRSGLEIARVGLIGVDPFASATRLQEAQRQLESVFAITARMSRLNLMDFLR</sequence>
<evidence type="ECO:0000259" key="1">
    <source>
        <dbReference type="Pfam" id="PF00700"/>
    </source>
</evidence>
<keyword evidence="2" id="KW-0969">Cilium</keyword>
<dbReference type="EMBL" id="SSND01000001">
    <property type="protein sequence ID" value="THD85635.1"/>
    <property type="molecule type" value="Genomic_DNA"/>
</dbReference>
<accession>A0A4S3MUM2</accession>
<dbReference type="InterPro" id="IPR046358">
    <property type="entry name" value="Flagellin_C"/>
</dbReference>
<evidence type="ECO:0000313" key="3">
    <source>
        <dbReference type="Proteomes" id="UP000309450"/>
    </source>
</evidence>
<reference evidence="2 3" key="1">
    <citation type="submission" date="2019-04" db="EMBL/GenBank/DDBJ databases">
        <title>Draft genome sequence of Gemmobacter aestuarii sp. nov.</title>
        <authorList>
            <person name="Hameed A."/>
            <person name="Lin S.-Y."/>
            <person name="Shahina M."/>
            <person name="Lai W.-A."/>
            <person name="Young C.-C."/>
        </authorList>
    </citation>
    <scope>NUCLEOTIDE SEQUENCE [LARGE SCALE GENOMIC DNA]</scope>
    <source>
        <strain evidence="2 3">CC-PW-75</strain>
    </source>
</reference>
<name>A0A4S3MUM2_9RHOB</name>
<feature type="domain" description="Flagellin C-terminal" evidence="1">
    <location>
        <begin position="262"/>
        <end position="334"/>
    </location>
</feature>
<proteinExistence type="predicted"/>
<dbReference type="SUPFAM" id="SSF64518">
    <property type="entry name" value="Phase 1 flagellin"/>
    <property type="match status" value="1"/>
</dbReference>
<gene>
    <name evidence="2" type="ORF">E7811_08080</name>
</gene>
<protein>
    <submittedName>
        <fullName evidence="2">Flagellar biosynthesis protein FlgL</fullName>
    </submittedName>
</protein>
<evidence type="ECO:0000313" key="2">
    <source>
        <dbReference type="EMBL" id="THD85635.1"/>
    </source>
</evidence>
<keyword evidence="2" id="KW-0282">Flagellum</keyword>
<organism evidence="2 3">
    <name type="scientific">Aliigemmobacter aestuarii</name>
    <dbReference type="NCBI Taxonomy" id="1445661"/>
    <lineage>
        <taxon>Bacteria</taxon>
        <taxon>Pseudomonadati</taxon>
        <taxon>Pseudomonadota</taxon>
        <taxon>Alphaproteobacteria</taxon>
        <taxon>Rhodobacterales</taxon>
        <taxon>Paracoccaceae</taxon>
        <taxon>Aliigemmobacter</taxon>
    </lineage>
</organism>
<dbReference type="OrthoDB" id="7312911at2"/>
<keyword evidence="2" id="KW-0966">Cell projection</keyword>
<keyword evidence="3" id="KW-1185">Reference proteome</keyword>
<dbReference type="Pfam" id="PF00700">
    <property type="entry name" value="Flagellin_C"/>
    <property type="match status" value="1"/>
</dbReference>
<dbReference type="Proteomes" id="UP000309450">
    <property type="component" value="Unassembled WGS sequence"/>
</dbReference>